<dbReference type="AlphaFoldDB" id="A0A1A7W303"/>
<reference evidence="4 5" key="1">
    <citation type="submission" date="2016-05" db="EMBL/GenBank/DDBJ databases">
        <authorList>
            <person name="Sharaf H."/>
        </authorList>
    </citation>
    <scope>NUCLEOTIDE SEQUENCE [LARGE SCALE GENOMIC DNA]</scope>
    <source>
        <strain evidence="4 5">H</strain>
    </source>
</reference>
<dbReference type="Proteomes" id="UP000182142">
    <property type="component" value="Unassembled WGS sequence"/>
</dbReference>
<organism evidence="3 5">
    <name type="scientific">Plasmodium knowlesi (strain H)</name>
    <dbReference type="NCBI Taxonomy" id="5851"/>
    <lineage>
        <taxon>Eukaryota</taxon>
        <taxon>Sar</taxon>
        <taxon>Alveolata</taxon>
        <taxon>Apicomplexa</taxon>
        <taxon>Aconoidasida</taxon>
        <taxon>Haemosporida</taxon>
        <taxon>Plasmodiidae</taxon>
        <taxon>Plasmodium</taxon>
        <taxon>Plasmodium (Plasmodium)</taxon>
    </lineage>
</organism>
<evidence type="ECO:0000313" key="5">
    <source>
        <dbReference type="Proteomes" id="UP000182142"/>
    </source>
</evidence>
<feature type="transmembrane region" description="Helical" evidence="1">
    <location>
        <begin position="36"/>
        <end position="54"/>
    </location>
</feature>
<evidence type="ECO:0000256" key="1">
    <source>
        <dbReference type="SAM" id="Phobius"/>
    </source>
</evidence>
<proteinExistence type="predicted"/>
<sequence>MEESFGSSALNFLGSLIPKRGTCGCTAFSRANTASLTLTIFLALFSMLLANYYFENFHLIAEDIFEDEELETGKTDEKMEKIKAMNEAEMTHQMKMQNISIDINSYTN</sequence>
<dbReference type="EMBL" id="CWHR02000019">
    <property type="protein sequence ID" value="SBO28744.1"/>
    <property type="molecule type" value="Genomic_DNA"/>
</dbReference>
<keyword evidence="1" id="KW-0472">Membrane</keyword>
<name>A0A1A7W303_PLAKH</name>
<gene>
    <name evidence="2" type="ORF">PKNA1_C2_1401550</name>
    <name evidence="3" type="ORF">PKNA1_H1_1401550</name>
</gene>
<evidence type="ECO:0000313" key="2">
    <source>
        <dbReference type="EMBL" id="SBO26052.1"/>
    </source>
</evidence>
<evidence type="ECO:0000313" key="4">
    <source>
        <dbReference type="Proteomes" id="UP000182128"/>
    </source>
</evidence>
<keyword evidence="1" id="KW-1133">Transmembrane helix</keyword>
<dbReference type="Proteomes" id="UP000182128">
    <property type="component" value="Unassembled WGS sequence"/>
</dbReference>
<accession>A0A1A7W303</accession>
<reference evidence="3" key="2">
    <citation type="submission" date="2016-05" db="EMBL/GenBank/DDBJ databases">
        <authorList>
            <person name="Lavstsen T."/>
            <person name="Jespersen J.S."/>
        </authorList>
    </citation>
    <scope>NUCLEOTIDE SEQUENCE [LARGE SCALE GENOMIC DNA]</scope>
</reference>
<protein>
    <submittedName>
        <fullName evidence="3">Uncharacterized protein</fullName>
    </submittedName>
</protein>
<dbReference type="EMBL" id="CWHQ02000017">
    <property type="protein sequence ID" value="SBO26052.1"/>
    <property type="molecule type" value="Genomic_DNA"/>
</dbReference>
<keyword evidence="1" id="KW-0812">Transmembrane</keyword>
<evidence type="ECO:0000313" key="3">
    <source>
        <dbReference type="EMBL" id="SBO28744.1"/>
    </source>
</evidence>